<evidence type="ECO:0000259" key="3">
    <source>
        <dbReference type="PROSITE" id="PS50158"/>
    </source>
</evidence>
<dbReference type="InterPro" id="IPR036875">
    <property type="entry name" value="Znf_CCHC_sf"/>
</dbReference>
<name>A0ABQ5BDD4_9ASTR</name>
<dbReference type="Pfam" id="PF00098">
    <property type="entry name" value="zf-CCHC"/>
    <property type="match status" value="1"/>
</dbReference>
<keyword evidence="1" id="KW-0479">Metal-binding</keyword>
<dbReference type="PROSITE" id="PS50158">
    <property type="entry name" value="ZF_CCHC"/>
    <property type="match status" value="1"/>
</dbReference>
<keyword evidence="4" id="KW-0695">RNA-directed DNA polymerase</keyword>
<accession>A0ABQ5BDD4</accession>
<sequence>MSSSPHSTVVPSDSDNENTFSSTNILNYFPASPGNISPNSSDDFTKYLLDILLFPPLHDDPYIQAYDVIPPSQVIIALPAIVPPPMSDFQSFFPPKEISSPEGDKTPVESPNLMSTSSSVGSSSPMPPKRTSTSAVPAMTQDAIRQLVADSVVIALKAQAANLANTDNTNKNIRTSGTLVARKGINDHKRKIEDRGNTTNNYPKHNNNNHSNNHINKNNYPDNHNKNNHNNDYHQQQHRRQETIRTYPTKKYHGNLPLYTRCTLHHTGVCTVKCQNCNKVGHLTRNCRSKGLAMGSNLLSVSVTCLAYGEKGHYKSQCSSKTDNGTSHVSKKSLCDESLIIPKKEIWLDDKLNYMEESVDFMDREVKQLRRRCIPIAKVRWNSEFTWEREDQIHAKYPHLFSNITQSLN</sequence>
<keyword evidence="4" id="KW-0808">Transferase</keyword>
<dbReference type="EMBL" id="BQNB010013121">
    <property type="protein sequence ID" value="GJT12107.1"/>
    <property type="molecule type" value="Genomic_DNA"/>
</dbReference>
<evidence type="ECO:0000256" key="1">
    <source>
        <dbReference type="PROSITE-ProRule" id="PRU00047"/>
    </source>
</evidence>
<keyword evidence="5" id="KW-1185">Reference proteome</keyword>
<dbReference type="InterPro" id="IPR001878">
    <property type="entry name" value="Znf_CCHC"/>
</dbReference>
<feature type="region of interest" description="Disordered" evidence="2">
    <location>
        <begin position="192"/>
        <end position="242"/>
    </location>
</feature>
<feature type="region of interest" description="Disordered" evidence="2">
    <location>
        <begin position="92"/>
        <end position="134"/>
    </location>
</feature>
<dbReference type="SUPFAM" id="SSF57756">
    <property type="entry name" value="Retrovirus zinc finger-like domains"/>
    <property type="match status" value="1"/>
</dbReference>
<keyword evidence="1" id="KW-0863">Zinc-finger</keyword>
<evidence type="ECO:0000313" key="5">
    <source>
        <dbReference type="Proteomes" id="UP001151760"/>
    </source>
</evidence>
<feature type="compositionally biased region" description="Low complexity" evidence="2">
    <location>
        <begin position="197"/>
        <end position="222"/>
    </location>
</feature>
<organism evidence="4 5">
    <name type="scientific">Tanacetum coccineum</name>
    <dbReference type="NCBI Taxonomy" id="301880"/>
    <lineage>
        <taxon>Eukaryota</taxon>
        <taxon>Viridiplantae</taxon>
        <taxon>Streptophyta</taxon>
        <taxon>Embryophyta</taxon>
        <taxon>Tracheophyta</taxon>
        <taxon>Spermatophyta</taxon>
        <taxon>Magnoliopsida</taxon>
        <taxon>eudicotyledons</taxon>
        <taxon>Gunneridae</taxon>
        <taxon>Pentapetalae</taxon>
        <taxon>asterids</taxon>
        <taxon>campanulids</taxon>
        <taxon>Asterales</taxon>
        <taxon>Asteraceae</taxon>
        <taxon>Asteroideae</taxon>
        <taxon>Anthemideae</taxon>
        <taxon>Anthemidinae</taxon>
        <taxon>Tanacetum</taxon>
    </lineage>
</organism>
<dbReference type="SMART" id="SM00343">
    <property type="entry name" value="ZnF_C2HC"/>
    <property type="match status" value="2"/>
</dbReference>
<dbReference type="Gene3D" id="4.10.60.10">
    <property type="entry name" value="Zinc finger, CCHC-type"/>
    <property type="match status" value="1"/>
</dbReference>
<keyword evidence="4" id="KW-0548">Nucleotidyltransferase</keyword>
<evidence type="ECO:0000256" key="2">
    <source>
        <dbReference type="SAM" id="MobiDB-lite"/>
    </source>
</evidence>
<gene>
    <name evidence="4" type="ORF">Tco_0859149</name>
</gene>
<comment type="caution">
    <text evidence="4">The sequence shown here is derived from an EMBL/GenBank/DDBJ whole genome shotgun (WGS) entry which is preliminary data.</text>
</comment>
<dbReference type="Proteomes" id="UP001151760">
    <property type="component" value="Unassembled WGS sequence"/>
</dbReference>
<feature type="domain" description="CCHC-type" evidence="3">
    <location>
        <begin position="273"/>
        <end position="289"/>
    </location>
</feature>
<reference evidence="4" key="1">
    <citation type="journal article" date="2022" name="Int. J. Mol. Sci.">
        <title>Draft Genome of Tanacetum Coccineum: Genomic Comparison of Closely Related Tanacetum-Family Plants.</title>
        <authorList>
            <person name="Yamashiro T."/>
            <person name="Shiraishi A."/>
            <person name="Nakayama K."/>
            <person name="Satake H."/>
        </authorList>
    </citation>
    <scope>NUCLEOTIDE SEQUENCE</scope>
</reference>
<keyword evidence="1" id="KW-0862">Zinc</keyword>
<dbReference type="GO" id="GO:0003964">
    <property type="term" value="F:RNA-directed DNA polymerase activity"/>
    <property type="evidence" value="ECO:0007669"/>
    <property type="project" value="UniProtKB-KW"/>
</dbReference>
<feature type="compositionally biased region" description="Low complexity" evidence="2">
    <location>
        <begin position="115"/>
        <end position="124"/>
    </location>
</feature>
<reference evidence="4" key="2">
    <citation type="submission" date="2022-01" db="EMBL/GenBank/DDBJ databases">
        <authorList>
            <person name="Yamashiro T."/>
            <person name="Shiraishi A."/>
            <person name="Satake H."/>
            <person name="Nakayama K."/>
        </authorList>
    </citation>
    <scope>NUCLEOTIDE SEQUENCE</scope>
</reference>
<proteinExistence type="predicted"/>
<protein>
    <submittedName>
        <fullName evidence="4">Reverse transcriptase domain-containing protein</fullName>
    </submittedName>
</protein>
<evidence type="ECO:0000313" key="4">
    <source>
        <dbReference type="EMBL" id="GJT12107.1"/>
    </source>
</evidence>
<feature type="compositionally biased region" description="Basic and acidic residues" evidence="2">
    <location>
        <begin position="223"/>
        <end position="232"/>
    </location>
</feature>